<feature type="domain" description="PLD phosphodiesterase" evidence="14">
    <location>
        <begin position="211"/>
        <end position="238"/>
    </location>
</feature>
<keyword evidence="5 12" id="KW-0812">Transmembrane</keyword>
<evidence type="ECO:0000256" key="2">
    <source>
        <dbReference type="ARBA" id="ARBA00022475"/>
    </source>
</evidence>
<keyword evidence="2 12" id="KW-1003">Cell membrane</keyword>
<comment type="caution">
    <text evidence="15">The sequence shown here is derived from an EMBL/GenBank/DDBJ whole genome shotgun (WGS) entry which is preliminary data.</text>
</comment>
<comment type="catalytic activity">
    <reaction evidence="12">
        <text>2 a 1,2-diacyl-sn-glycero-3-phospho-(1'-sn-glycerol) = a cardiolipin + glycerol</text>
        <dbReference type="Rhea" id="RHEA:31451"/>
        <dbReference type="ChEBI" id="CHEBI:17754"/>
        <dbReference type="ChEBI" id="CHEBI:62237"/>
        <dbReference type="ChEBI" id="CHEBI:64716"/>
    </reaction>
</comment>
<keyword evidence="8 12" id="KW-0443">Lipid metabolism</keyword>
<evidence type="ECO:0000256" key="9">
    <source>
        <dbReference type="ARBA" id="ARBA00023136"/>
    </source>
</evidence>
<reference evidence="16" key="1">
    <citation type="submission" date="2016-01" db="EMBL/GenBank/DDBJ databases">
        <authorList>
            <person name="Mitreva M."/>
            <person name="Pepin K.H."/>
            <person name="Mihindukulasuriya K.A."/>
            <person name="Fulton R."/>
            <person name="Fronick C."/>
            <person name="O'Laughlin M."/>
            <person name="Miner T."/>
            <person name="Herter B."/>
            <person name="Rosa B.A."/>
            <person name="Cordes M."/>
            <person name="Tomlinson C."/>
            <person name="Wollam A."/>
            <person name="Palsikar V.B."/>
            <person name="Mardis E.R."/>
            <person name="Wilson R.K."/>
        </authorList>
    </citation>
    <scope>NUCLEOTIDE SEQUENCE [LARGE SCALE GENOMIC DNA]</scope>
    <source>
        <strain evidence="16">KA00683</strain>
    </source>
</reference>
<dbReference type="InterPro" id="IPR022924">
    <property type="entry name" value="Cardiolipin_synthase"/>
</dbReference>
<dbReference type="PATRIC" id="fig|322095.3.peg.2092"/>
<dbReference type="PANTHER" id="PTHR21248:SF22">
    <property type="entry name" value="PHOSPHOLIPASE D"/>
    <property type="match status" value="1"/>
</dbReference>
<feature type="transmembrane region" description="Helical" evidence="12">
    <location>
        <begin position="35"/>
        <end position="53"/>
    </location>
</feature>
<dbReference type="GO" id="GO:0005886">
    <property type="term" value="C:plasma membrane"/>
    <property type="evidence" value="ECO:0007669"/>
    <property type="project" value="UniProtKB-SubCell"/>
</dbReference>
<evidence type="ECO:0000256" key="13">
    <source>
        <dbReference type="NCBIfam" id="TIGR04265"/>
    </source>
</evidence>
<dbReference type="GO" id="GO:0032049">
    <property type="term" value="P:cardiolipin biosynthetic process"/>
    <property type="evidence" value="ECO:0007669"/>
    <property type="project" value="UniProtKB-UniRule"/>
</dbReference>
<keyword evidence="16" id="KW-1185">Reference proteome</keyword>
<evidence type="ECO:0000256" key="6">
    <source>
        <dbReference type="ARBA" id="ARBA00022737"/>
    </source>
</evidence>
<keyword evidence="11 12" id="KW-1208">Phospholipid metabolism</keyword>
<feature type="active site" evidence="12">
    <location>
        <position position="400"/>
    </location>
</feature>
<dbReference type="EMBL" id="LSDK01000142">
    <property type="protein sequence ID" value="KXB73236.1"/>
    <property type="molecule type" value="Genomic_DNA"/>
</dbReference>
<keyword evidence="10 12" id="KW-0594">Phospholipid biosynthesis</keyword>
<dbReference type="SMART" id="SM00155">
    <property type="entry name" value="PLDc"/>
    <property type="match status" value="2"/>
</dbReference>
<feature type="active site" evidence="12">
    <location>
        <position position="395"/>
    </location>
</feature>
<keyword evidence="7 12" id="KW-1133">Transmembrane helix</keyword>
<comment type="subcellular location">
    <subcellularLocation>
        <location evidence="1 12">Cell membrane</location>
        <topology evidence="1 12">Multi-pass membrane protein</topology>
    </subcellularLocation>
</comment>
<evidence type="ECO:0000259" key="14">
    <source>
        <dbReference type="PROSITE" id="PS50035"/>
    </source>
</evidence>
<evidence type="ECO:0000256" key="11">
    <source>
        <dbReference type="ARBA" id="ARBA00023264"/>
    </source>
</evidence>
<dbReference type="Gene3D" id="3.30.870.10">
    <property type="entry name" value="Endonuclease Chain A"/>
    <property type="match status" value="2"/>
</dbReference>
<evidence type="ECO:0000256" key="7">
    <source>
        <dbReference type="ARBA" id="ARBA00022989"/>
    </source>
</evidence>
<dbReference type="PROSITE" id="PS50035">
    <property type="entry name" value="PLD"/>
    <property type="match status" value="2"/>
</dbReference>
<feature type="transmembrane region" description="Helical" evidence="12">
    <location>
        <begin position="6"/>
        <end position="23"/>
    </location>
</feature>
<evidence type="ECO:0000256" key="4">
    <source>
        <dbReference type="ARBA" id="ARBA00022679"/>
    </source>
</evidence>
<dbReference type="Proteomes" id="UP000070224">
    <property type="component" value="Unassembled WGS sequence"/>
</dbReference>
<evidence type="ECO:0000256" key="10">
    <source>
        <dbReference type="ARBA" id="ARBA00023209"/>
    </source>
</evidence>
<proteinExistence type="inferred from homology"/>
<keyword evidence="4 12" id="KW-0808">Transferase</keyword>
<feature type="active site" evidence="12">
    <location>
        <position position="216"/>
    </location>
</feature>
<comment type="function">
    <text evidence="12">Catalyzes the reversible phosphatidyl group transfer from one phosphatidylglycerol molecule to another to form cardiolipin (CL) (diphosphatidylglycerol) and glycerol.</text>
</comment>
<keyword evidence="9 12" id="KW-0472">Membrane</keyword>
<feature type="domain" description="PLD phosphodiesterase" evidence="14">
    <location>
        <begin position="388"/>
        <end position="415"/>
    </location>
</feature>
<dbReference type="EC" id="2.7.8.-" evidence="12 13"/>
<dbReference type="GO" id="GO:0008808">
    <property type="term" value="F:cardiolipin synthase activity"/>
    <property type="evidence" value="ECO:0007669"/>
    <property type="project" value="UniProtKB-UniRule"/>
</dbReference>
<comment type="similarity">
    <text evidence="12">Belongs to the phospholipase D family. Cardiolipin synthase subfamily.</text>
</comment>
<protein>
    <recommendedName>
        <fullName evidence="12 13">Cardiolipin synthase</fullName>
        <shortName evidence="12">CL synthase</shortName>
        <ecNumber evidence="12 13">2.7.8.-</ecNumber>
    </recommendedName>
</protein>
<feature type="active site" evidence="12">
    <location>
        <position position="218"/>
    </location>
</feature>
<name>A0A134AZX5_9PORP</name>
<dbReference type="InterPro" id="IPR030874">
    <property type="entry name" value="Cardiolipin_synth_Firmi"/>
</dbReference>
<dbReference type="CDD" id="cd09110">
    <property type="entry name" value="PLDc_CLS_1"/>
    <property type="match status" value="1"/>
</dbReference>
<keyword evidence="3 12" id="KW-0444">Lipid biosynthesis</keyword>
<sequence length="475" mass="54506">MELSSWLIIAYTLTVLGVIGTVLSENRNPLKASAWILIVGLIPVFGIMVYIVFGQDQKRLNSINRRFYRRLMLKPQRLSLPKHLLKKRQATEEHQRLIELVERNSDSPLLQLQSLDIYAWGADMYEALFADLEQAEEYIHLQAYIFGADDVLDRLTDILLRKAEEGVTIRIIYDHLGSYNVPSSYWKRLRRAGIQVYAFMRVAFPLLSTTVNYRNHRKIVVIDGSIGYVGGMNFAQRYLTGSELGRWRDTHFRITGVAVAGLQSSFLIDWYAVSRKVINVDRYFDPATEPNEYSPSVQFVQGGPISHWRTIEQAIIYMISRASHSICIQTPYFLPTENLNNALTTAALAGVKVELMLPLKTDSRLTTFAANSYLTQLLEAGVKIYQYTDGFLHSKLLLVDDQIATIGSANMDFRSLEHNFEISGIIYDSGTAKRLRTLFDQDKISCHRLTYEEWEQRGRMVRFAESFMRLFAPLL</sequence>
<feature type="active site" evidence="12">
    <location>
        <position position="393"/>
    </location>
</feature>
<evidence type="ECO:0000256" key="3">
    <source>
        <dbReference type="ARBA" id="ARBA00022516"/>
    </source>
</evidence>
<dbReference type="OrthoDB" id="9762009at2"/>
<gene>
    <name evidence="15" type="ORF">HMPREF3185_02121</name>
</gene>
<dbReference type="SUPFAM" id="SSF56024">
    <property type="entry name" value="Phospholipase D/nuclease"/>
    <property type="match status" value="2"/>
</dbReference>
<dbReference type="NCBIfam" id="TIGR04265">
    <property type="entry name" value="bac_cardiolipin"/>
    <property type="match status" value="1"/>
</dbReference>
<accession>A0A134AZX5</accession>
<evidence type="ECO:0000256" key="12">
    <source>
        <dbReference type="HAMAP-Rule" id="MF_01916"/>
    </source>
</evidence>
<dbReference type="RefSeq" id="WP_060936129.1">
    <property type="nucleotide sequence ID" value="NZ_KQ960466.1"/>
</dbReference>
<dbReference type="Pfam" id="PF13091">
    <property type="entry name" value="PLDc_2"/>
    <property type="match status" value="2"/>
</dbReference>
<dbReference type="Pfam" id="PF13396">
    <property type="entry name" value="PLDc_N"/>
    <property type="match status" value="1"/>
</dbReference>
<keyword evidence="6" id="KW-0677">Repeat</keyword>
<dbReference type="InterPro" id="IPR027379">
    <property type="entry name" value="CLS_N"/>
</dbReference>
<dbReference type="AlphaFoldDB" id="A0A134AZX5"/>
<dbReference type="InterPro" id="IPR025202">
    <property type="entry name" value="PLD-like_dom"/>
</dbReference>
<evidence type="ECO:0000256" key="1">
    <source>
        <dbReference type="ARBA" id="ARBA00004651"/>
    </source>
</evidence>
<dbReference type="CDD" id="cd09112">
    <property type="entry name" value="PLDc_CLS_2"/>
    <property type="match status" value="1"/>
</dbReference>
<dbReference type="PANTHER" id="PTHR21248">
    <property type="entry name" value="CARDIOLIPIN SYNTHASE"/>
    <property type="match status" value="1"/>
</dbReference>
<evidence type="ECO:0000256" key="5">
    <source>
        <dbReference type="ARBA" id="ARBA00022692"/>
    </source>
</evidence>
<evidence type="ECO:0000256" key="8">
    <source>
        <dbReference type="ARBA" id="ARBA00023098"/>
    </source>
</evidence>
<organism evidence="15 16">
    <name type="scientific">Porphyromonas somerae</name>
    <dbReference type="NCBI Taxonomy" id="322095"/>
    <lineage>
        <taxon>Bacteria</taxon>
        <taxon>Pseudomonadati</taxon>
        <taxon>Bacteroidota</taxon>
        <taxon>Bacteroidia</taxon>
        <taxon>Bacteroidales</taxon>
        <taxon>Porphyromonadaceae</taxon>
        <taxon>Porphyromonas</taxon>
    </lineage>
</organism>
<feature type="active site" evidence="12">
    <location>
        <position position="223"/>
    </location>
</feature>
<dbReference type="HAMAP" id="MF_01916">
    <property type="entry name" value="Cardiolipin_synth_Cls"/>
    <property type="match status" value="1"/>
</dbReference>
<evidence type="ECO:0000313" key="16">
    <source>
        <dbReference type="Proteomes" id="UP000070224"/>
    </source>
</evidence>
<dbReference type="InterPro" id="IPR001736">
    <property type="entry name" value="PLipase_D/transphosphatidylase"/>
</dbReference>
<dbReference type="STRING" id="322095.HMPREF3185_02121"/>
<evidence type="ECO:0000313" key="15">
    <source>
        <dbReference type="EMBL" id="KXB73236.1"/>
    </source>
</evidence>